<keyword evidence="4" id="KW-1185">Reference proteome</keyword>
<protein>
    <submittedName>
        <fullName evidence="3">Uncharacterized protein</fullName>
    </submittedName>
</protein>
<organism evidence="3 4">
    <name type="scientific">Endocarpon pusillum</name>
    <dbReference type="NCBI Taxonomy" id="364733"/>
    <lineage>
        <taxon>Eukaryota</taxon>
        <taxon>Fungi</taxon>
        <taxon>Dikarya</taxon>
        <taxon>Ascomycota</taxon>
        <taxon>Pezizomycotina</taxon>
        <taxon>Eurotiomycetes</taxon>
        <taxon>Chaetothyriomycetidae</taxon>
        <taxon>Verrucariales</taxon>
        <taxon>Verrucariaceae</taxon>
        <taxon>Endocarpon</taxon>
    </lineage>
</organism>
<feature type="region of interest" description="Disordered" evidence="2">
    <location>
        <begin position="47"/>
        <end position="73"/>
    </location>
</feature>
<comment type="caution">
    <text evidence="3">The sequence shown here is derived from an EMBL/GenBank/DDBJ whole genome shotgun (WGS) entry which is preliminary data.</text>
</comment>
<evidence type="ECO:0000256" key="2">
    <source>
        <dbReference type="SAM" id="MobiDB-lite"/>
    </source>
</evidence>
<dbReference type="AlphaFoldDB" id="A0A8H7ABC2"/>
<proteinExistence type="inferred from homology"/>
<sequence>MPPRIRLRIARQECLPPLRSESLRSSQCSYATAAAAAAAAATTPAPSISQMTSPIYPTSRHSSAQPPSHRPPEFRRSQLLRSYVSLLQSTPLILIFQHNNLKAVEWTAIRRELALAMRKLDQSMMADGRESGAVGTGVKLQIIQTKIFEPALRIAEFYKPPPRSSPRALRNMTIPSEKEDPTLTHALSESAYNAVLKKKGRHPLTPLLTGSLALLTLPTVSPQYLKAALQILAPEKPGFPAPTRKANPGYWDPAVQDGLKKLMLLGARVEGKVFDMDGTRWVGGIDGGMEGLRAQLVYMLQGFGAGITGALESASRSLYFTMESRRHMLEGEGKPIDAGGDAPKRE</sequence>
<feature type="compositionally biased region" description="Polar residues" evidence="2">
    <location>
        <begin position="47"/>
        <end position="66"/>
    </location>
</feature>
<dbReference type="PANTHER" id="PTHR11560">
    <property type="entry name" value="39S RIBOSOMAL PROTEIN L10, MITOCHONDRIAL"/>
    <property type="match status" value="1"/>
</dbReference>
<accession>A0A8H7ABC2</accession>
<dbReference type="EMBL" id="JAACFV010000125">
    <property type="protein sequence ID" value="KAF7504869.1"/>
    <property type="molecule type" value="Genomic_DNA"/>
</dbReference>
<dbReference type="InterPro" id="IPR047865">
    <property type="entry name" value="Ribosomal_uL10_bac_type"/>
</dbReference>
<evidence type="ECO:0000313" key="3">
    <source>
        <dbReference type="EMBL" id="KAF7504869.1"/>
    </source>
</evidence>
<evidence type="ECO:0000313" key="4">
    <source>
        <dbReference type="Proteomes" id="UP000606974"/>
    </source>
</evidence>
<dbReference type="SUPFAM" id="SSF160369">
    <property type="entry name" value="Ribosomal protein L10-like"/>
    <property type="match status" value="1"/>
</dbReference>
<evidence type="ECO:0000256" key="1">
    <source>
        <dbReference type="ARBA" id="ARBA00008889"/>
    </source>
</evidence>
<comment type="similarity">
    <text evidence="1">Belongs to the universal ribosomal protein uL10 family.</text>
</comment>
<name>A0A8H7ABC2_9EURO</name>
<gene>
    <name evidence="3" type="ORF">GJ744_001667</name>
</gene>
<dbReference type="Gene3D" id="3.30.70.1730">
    <property type="match status" value="1"/>
</dbReference>
<dbReference type="OrthoDB" id="360689at2759"/>
<reference evidence="3" key="1">
    <citation type="submission" date="2020-02" db="EMBL/GenBank/DDBJ databases">
        <authorList>
            <person name="Palmer J.M."/>
        </authorList>
    </citation>
    <scope>NUCLEOTIDE SEQUENCE</scope>
    <source>
        <strain evidence="3">EPUS1.4</strain>
        <tissue evidence="3">Thallus</tissue>
    </source>
</reference>
<dbReference type="Proteomes" id="UP000606974">
    <property type="component" value="Unassembled WGS sequence"/>
</dbReference>
<dbReference type="InterPro" id="IPR043141">
    <property type="entry name" value="Ribosomal_uL10-like_sf"/>
</dbReference>